<proteinExistence type="predicted"/>
<comment type="caution">
    <text evidence="2">The sequence shown here is derived from an EMBL/GenBank/DDBJ whole genome shotgun (WGS) entry which is preliminary data.</text>
</comment>
<keyword evidence="1" id="KW-0812">Transmembrane</keyword>
<reference evidence="2 3" key="1">
    <citation type="submission" date="2019-02" db="EMBL/GenBank/DDBJ databases">
        <title>Genomic Encyclopedia of Type Strains, Phase IV (KMG-IV): sequencing the most valuable type-strain genomes for metagenomic binning, comparative biology and taxonomic classification.</title>
        <authorList>
            <person name="Goeker M."/>
        </authorList>
    </citation>
    <scope>NUCLEOTIDE SEQUENCE [LARGE SCALE GENOMIC DNA]</scope>
    <source>
        <strain evidence="2 3">DSM 19570</strain>
    </source>
</reference>
<feature type="transmembrane region" description="Helical" evidence="1">
    <location>
        <begin position="59"/>
        <end position="76"/>
    </location>
</feature>
<evidence type="ECO:0000313" key="2">
    <source>
        <dbReference type="EMBL" id="RZU03004.1"/>
    </source>
</evidence>
<dbReference type="OrthoDB" id="8537043at2"/>
<keyword evidence="1" id="KW-0472">Membrane</keyword>
<feature type="transmembrane region" description="Helical" evidence="1">
    <location>
        <begin position="156"/>
        <end position="177"/>
    </location>
</feature>
<dbReference type="RefSeq" id="WP_130430715.1">
    <property type="nucleotide sequence ID" value="NZ_SHKP01000004.1"/>
</dbReference>
<protein>
    <submittedName>
        <fullName evidence="2">Putative membrane protein</fullName>
    </submittedName>
</protein>
<dbReference type="AlphaFoldDB" id="A0A4Q7W172"/>
<name>A0A4Q7W172_9BURK</name>
<keyword evidence="1" id="KW-1133">Transmembrane helix</keyword>
<dbReference type="Proteomes" id="UP000293671">
    <property type="component" value="Unassembled WGS sequence"/>
</dbReference>
<gene>
    <name evidence="2" type="ORF">EV670_1035</name>
</gene>
<feature type="transmembrane region" description="Helical" evidence="1">
    <location>
        <begin position="82"/>
        <end position="100"/>
    </location>
</feature>
<feature type="transmembrane region" description="Helical" evidence="1">
    <location>
        <begin position="131"/>
        <end position="150"/>
    </location>
</feature>
<keyword evidence="3" id="KW-1185">Reference proteome</keyword>
<accession>A0A4Q7W172</accession>
<organism evidence="2 3">
    <name type="scientific">Rivibacter subsaxonicus</name>
    <dbReference type="NCBI Taxonomy" id="457575"/>
    <lineage>
        <taxon>Bacteria</taxon>
        <taxon>Pseudomonadati</taxon>
        <taxon>Pseudomonadota</taxon>
        <taxon>Betaproteobacteria</taxon>
        <taxon>Burkholderiales</taxon>
        <taxon>Rivibacter</taxon>
    </lineage>
</organism>
<evidence type="ECO:0000313" key="3">
    <source>
        <dbReference type="Proteomes" id="UP000293671"/>
    </source>
</evidence>
<evidence type="ECO:0000256" key="1">
    <source>
        <dbReference type="SAM" id="Phobius"/>
    </source>
</evidence>
<sequence>MLFRLLAGALTLAYPLAVWWGLEHVAPRWLALALLVLVLARLALGSIAQPTATRLDPRWLLAGAALLGALAFVGNAVAPLKFYPVLVNAALLALFGASLLRGQSLVERLARLREPDLPPAAVRYTRRVTQIWCVFFIVNGSIAALTALYADTATWALYNGLVAYLLIGALFAGEWCVRQLLRSRLAHG</sequence>
<feature type="transmembrane region" description="Helical" evidence="1">
    <location>
        <begin position="29"/>
        <end position="47"/>
    </location>
</feature>
<dbReference type="EMBL" id="SHKP01000004">
    <property type="protein sequence ID" value="RZU03004.1"/>
    <property type="molecule type" value="Genomic_DNA"/>
</dbReference>